<organism evidence="6 7">
    <name type="scientific">Mycobacterium dioxanotrophicus</name>
    <dbReference type="NCBI Taxonomy" id="482462"/>
    <lineage>
        <taxon>Bacteria</taxon>
        <taxon>Bacillati</taxon>
        <taxon>Actinomycetota</taxon>
        <taxon>Actinomycetes</taxon>
        <taxon>Mycobacteriales</taxon>
        <taxon>Mycobacteriaceae</taxon>
        <taxon>Mycobacterium</taxon>
    </lineage>
</organism>
<evidence type="ECO:0000256" key="2">
    <source>
        <dbReference type="ARBA" id="ARBA00023125"/>
    </source>
</evidence>
<dbReference type="Gene3D" id="3.30.450.40">
    <property type="match status" value="2"/>
</dbReference>
<dbReference type="KEGG" id="mdx:BTO20_05720"/>
<keyword evidence="1" id="KW-0805">Transcription regulation</keyword>
<dbReference type="InterPro" id="IPR014757">
    <property type="entry name" value="Tscrpt_reg_IclR_C"/>
</dbReference>
<dbReference type="PANTHER" id="PTHR30136">
    <property type="entry name" value="HELIX-TURN-HELIX TRANSCRIPTIONAL REGULATOR, ICLR FAMILY"/>
    <property type="match status" value="1"/>
</dbReference>
<protein>
    <recommendedName>
        <fullName evidence="8">IclR family transcriptional regulator</fullName>
    </recommendedName>
</protein>
<dbReference type="InterPro" id="IPR036388">
    <property type="entry name" value="WH-like_DNA-bd_sf"/>
</dbReference>
<dbReference type="Pfam" id="PF09339">
    <property type="entry name" value="HTH_IclR"/>
    <property type="match status" value="1"/>
</dbReference>
<dbReference type="Gene3D" id="1.10.10.10">
    <property type="entry name" value="Winged helix-like DNA-binding domain superfamily/Winged helix DNA-binding domain"/>
    <property type="match status" value="1"/>
</dbReference>
<evidence type="ECO:0000313" key="7">
    <source>
        <dbReference type="Proteomes" id="UP000195331"/>
    </source>
</evidence>
<dbReference type="GO" id="GO:0045892">
    <property type="term" value="P:negative regulation of DNA-templated transcription"/>
    <property type="evidence" value="ECO:0007669"/>
    <property type="project" value="TreeGrafter"/>
</dbReference>
<dbReference type="RefSeq" id="WP_087074122.1">
    <property type="nucleotide sequence ID" value="NZ_CP020809.1"/>
</dbReference>
<dbReference type="InterPro" id="IPR050707">
    <property type="entry name" value="HTH_MetabolicPath_Reg"/>
</dbReference>
<dbReference type="AlphaFoldDB" id="A0A1Y0BZ12"/>
<feature type="domain" description="IclR-ED" evidence="5">
    <location>
        <begin position="63"/>
        <end position="221"/>
    </location>
</feature>
<dbReference type="OrthoDB" id="8479143at2"/>
<dbReference type="SMART" id="SM00346">
    <property type="entry name" value="HTH_ICLR"/>
    <property type="match status" value="1"/>
</dbReference>
<evidence type="ECO:0000259" key="4">
    <source>
        <dbReference type="PROSITE" id="PS51077"/>
    </source>
</evidence>
<dbReference type="SUPFAM" id="SSF46785">
    <property type="entry name" value="Winged helix' DNA-binding domain"/>
    <property type="match status" value="1"/>
</dbReference>
<reference evidence="6 7" key="1">
    <citation type="submission" date="2017-04" db="EMBL/GenBank/DDBJ databases">
        <title>Whole Genome Sequence of 1,4-Dioxane Degrading Bacterium Mycobacterium dioxanotrophicus PH-06.</title>
        <authorList>
            <person name="He Y."/>
        </authorList>
    </citation>
    <scope>NUCLEOTIDE SEQUENCE [LARGE SCALE GENOMIC DNA]</scope>
    <source>
        <strain evidence="6 7">PH-06</strain>
    </source>
</reference>
<dbReference type="PROSITE" id="PS51078">
    <property type="entry name" value="ICLR_ED"/>
    <property type="match status" value="1"/>
</dbReference>
<evidence type="ECO:0000259" key="5">
    <source>
        <dbReference type="PROSITE" id="PS51078"/>
    </source>
</evidence>
<dbReference type="InterPro" id="IPR029016">
    <property type="entry name" value="GAF-like_dom_sf"/>
</dbReference>
<keyword evidence="2" id="KW-0238">DNA-binding</keyword>
<dbReference type="Proteomes" id="UP000195331">
    <property type="component" value="Chromosome"/>
</dbReference>
<name>A0A1Y0BZ12_9MYCO</name>
<proteinExistence type="predicted"/>
<feature type="domain" description="HTH iclR-type" evidence="4">
    <location>
        <begin position="2"/>
        <end position="62"/>
    </location>
</feature>
<dbReference type="Pfam" id="PF01614">
    <property type="entry name" value="IclR_C"/>
    <property type="match status" value="1"/>
</dbReference>
<keyword evidence="7" id="KW-1185">Reference proteome</keyword>
<dbReference type="GO" id="GO:0003677">
    <property type="term" value="F:DNA binding"/>
    <property type="evidence" value="ECO:0007669"/>
    <property type="project" value="UniProtKB-KW"/>
</dbReference>
<dbReference type="InterPro" id="IPR036390">
    <property type="entry name" value="WH_DNA-bd_sf"/>
</dbReference>
<keyword evidence="3" id="KW-0804">Transcription</keyword>
<evidence type="ECO:0008006" key="8">
    <source>
        <dbReference type="Google" id="ProtNLM"/>
    </source>
</evidence>
<dbReference type="PANTHER" id="PTHR30136:SF24">
    <property type="entry name" value="HTH-TYPE TRANSCRIPTIONAL REPRESSOR ALLR"/>
    <property type="match status" value="1"/>
</dbReference>
<evidence type="ECO:0000313" key="6">
    <source>
        <dbReference type="EMBL" id="ART68153.1"/>
    </source>
</evidence>
<dbReference type="EMBL" id="CP020809">
    <property type="protein sequence ID" value="ART68153.1"/>
    <property type="molecule type" value="Genomic_DNA"/>
</dbReference>
<dbReference type="InterPro" id="IPR005471">
    <property type="entry name" value="Tscrpt_reg_IclR_N"/>
</dbReference>
<evidence type="ECO:0000256" key="3">
    <source>
        <dbReference type="ARBA" id="ARBA00023163"/>
    </source>
</evidence>
<dbReference type="GO" id="GO:0003700">
    <property type="term" value="F:DNA-binding transcription factor activity"/>
    <property type="evidence" value="ECO:0007669"/>
    <property type="project" value="TreeGrafter"/>
</dbReference>
<gene>
    <name evidence="6" type="ORF">BTO20_05720</name>
</gene>
<sequence>MPQAVQRAIAVLRAFSPAEPELSLTSLAARTGLPVSTTYRLAQALLDDGLLERSGDDYRIGLGLVALAAPALQHVDVHMLAPHLYSLAAGIEITASFGVLADDDVLTLFSARPVSRFCGNQLPGPRQPLQHSAMGIAMLAFGKRLGAPSLDIVRRRGYADATGRQGDHVRAIAVPVLGSDGAAWGAVGVQALRRRLTDDLVHDILPVMHRHAQRIPRPATMPKKTSR</sequence>
<evidence type="ECO:0000256" key="1">
    <source>
        <dbReference type="ARBA" id="ARBA00023015"/>
    </source>
</evidence>
<dbReference type="SUPFAM" id="SSF55781">
    <property type="entry name" value="GAF domain-like"/>
    <property type="match status" value="1"/>
</dbReference>
<accession>A0A1Y0BZ12</accession>
<dbReference type="PROSITE" id="PS51077">
    <property type="entry name" value="HTH_ICLR"/>
    <property type="match status" value="1"/>
</dbReference>